<organism evidence="2 3">
    <name type="scientific">Heterodera trifolii</name>
    <dbReference type="NCBI Taxonomy" id="157864"/>
    <lineage>
        <taxon>Eukaryota</taxon>
        <taxon>Metazoa</taxon>
        <taxon>Ecdysozoa</taxon>
        <taxon>Nematoda</taxon>
        <taxon>Chromadorea</taxon>
        <taxon>Rhabditida</taxon>
        <taxon>Tylenchina</taxon>
        <taxon>Tylenchomorpha</taxon>
        <taxon>Tylenchoidea</taxon>
        <taxon>Heteroderidae</taxon>
        <taxon>Heteroderinae</taxon>
        <taxon>Heterodera</taxon>
    </lineage>
</organism>
<dbReference type="AlphaFoldDB" id="A0ABD2KHQ5"/>
<sequence length="184" mass="21281">MRVHQNSETVIIQCQIEAEFNTLEERENVHQNITSVISPVKVPDVEAAVFKVMLSFIYTDDLSAFDAKKYGIDRLVNECLQIPIPKMSNVFLAFVHARLFDFEDFAFQCLRFICKNAGQLFESEEFLQIEQNLLCEIFDSDQLVISNEFEIWKTALRWSVWKCVQNAIECSAENRRAALGPALY</sequence>
<keyword evidence="3" id="KW-1185">Reference proteome</keyword>
<name>A0ABD2KHQ5_9BILA</name>
<evidence type="ECO:0000313" key="2">
    <source>
        <dbReference type="EMBL" id="KAL3102452.1"/>
    </source>
</evidence>
<dbReference type="EMBL" id="JBICBT010000756">
    <property type="protein sequence ID" value="KAL3102452.1"/>
    <property type="molecule type" value="Genomic_DNA"/>
</dbReference>
<dbReference type="InterPro" id="IPR011705">
    <property type="entry name" value="BACK"/>
</dbReference>
<dbReference type="Pfam" id="PF07707">
    <property type="entry name" value="BACK"/>
    <property type="match status" value="1"/>
</dbReference>
<feature type="domain" description="BACK" evidence="1">
    <location>
        <begin position="97"/>
        <end position="161"/>
    </location>
</feature>
<dbReference type="PANTHER" id="PTHR45774">
    <property type="entry name" value="BTB/POZ DOMAIN-CONTAINING"/>
    <property type="match status" value="1"/>
</dbReference>
<comment type="caution">
    <text evidence="2">The sequence shown here is derived from an EMBL/GenBank/DDBJ whole genome shotgun (WGS) entry which is preliminary data.</text>
</comment>
<dbReference type="InterPro" id="IPR011333">
    <property type="entry name" value="SKP1/BTB/POZ_sf"/>
</dbReference>
<proteinExistence type="predicted"/>
<accession>A0ABD2KHQ5</accession>
<dbReference type="PANTHER" id="PTHR45774:SF3">
    <property type="entry name" value="BTB (POZ) DOMAIN-CONTAINING 2B-RELATED"/>
    <property type="match status" value="1"/>
</dbReference>
<reference evidence="2 3" key="1">
    <citation type="submission" date="2024-10" db="EMBL/GenBank/DDBJ databases">
        <authorList>
            <person name="Kim D."/>
        </authorList>
    </citation>
    <scope>NUCLEOTIDE SEQUENCE [LARGE SCALE GENOMIC DNA]</scope>
    <source>
        <strain evidence="2">BH-2024</strain>
    </source>
</reference>
<protein>
    <recommendedName>
        <fullName evidence="1">BACK domain-containing protein</fullName>
    </recommendedName>
</protein>
<dbReference type="Gene3D" id="3.30.710.10">
    <property type="entry name" value="Potassium Channel Kv1.1, Chain A"/>
    <property type="match status" value="1"/>
</dbReference>
<evidence type="ECO:0000259" key="1">
    <source>
        <dbReference type="Pfam" id="PF07707"/>
    </source>
</evidence>
<dbReference type="Gene3D" id="1.25.40.420">
    <property type="match status" value="1"/>
</dbReference>
<gene>
    <name evidence="2" type="ORF">niasHT_025634</name>
</gene>
<dbReference type="Proteomes" id="UP001620626">
    <property type="component" value="Unassembled WGS sequence"/>
</dbReference>
<dbReference type="SUPFAM" id="SSF54695">
    <property type="entry name" value="POZ domain"/>
    <property type="match status" value="1"/>
</dbReference>
<evidence type="ECO:0000313" key="3">
    <source>
        <dbReference type="Proteomes" id="UP001620626"/>
    </source>
</evidence>